<protein>
    <submittedName>
        <fullName evidence="1">Uncharacterized protein</fullName>
    </submittedName>
</protein>
<dbReference type="OrthoDB" id="4930766at2"/>
<keyword evidence="2" id="KW-1185">Reference proteome</keyword>
<dbReference type="RefSeq" id="WP_110484241.1">
    <property type="nucleotide sequence ID" value="NZ_QJVC01000003.1"/>
</dbReference>
<organism evidence="1 2">
    <name type="scientific">Arthrobacter psychrolactophilus</name>
    <dbReference type="NCBI Taxonomy" id="92442"/>
    <lineage>
        <taxon>Bacteria</taxon>
        <taxon>Bacillati</taxon>
        <taxon>Actinomycetota</taxon>
        <taxon>Actinomycetes</taxon>
        <taxon>Micrococcales</taxon>
        <taxon>Micrococcaceae</taxon>
        <taxon>Arthrobacter</taxon>
    </lineage>
</organism>
<accession>A0A2V5JMJ5</accession>
<gene>
    <name evidence="1" type="ORF">CVS30_05065</name>
</gene>
<name>A0A2V5JMJ5_9MICC</name>
<reference evidence="1 2" key="1">
    <citation type="submission" date="2018-05" db="EMBL/GenBank/DDBJ databases">
        <title>Genetic diversity of glacier-inhabiting Cryobacterium bacteria in China and description of Cryobacterium mengkeensis sp. nov. and Arthrobacter glacialis sp. nov.</title>
        <authorList>
            <person name="Liu Q."/>
            <person name="Xin Y.-H."/>
        </authorList>
    </citation>
    <scope>NUCLEOTIDE SEQUENCE [LARGE SCALE GENOMIC DNA]</scope>
    <source>
        <strain evidence="1 2">B7</strain>
    </source>
</reference>
<proteinExistence type="predicted"/>
<dbReference type="Proteomes" id="UP000247980">
    <property type="component" value="Unassembled WGS sequence"/>
</dbReference>
<dbReference type="AlphaFoldDB" id="A0A2V5JMJ5"/>
<evidence type="ECO:0000313" key="2">
    <source>
        <dbReference type="Proteomes" id="UP000247980"/>
    </source>
</evidence>
<sequence length="283" mass="29296">MTEATTARPIILRRVQMSTTAWTLLCESTSATLGLAAEPVTEPQPVDDDATAAGWSELQTLGMSPMPGEITRQWMGAIALLLAAPITVTARGTYNGVSTTTAVGLQAGRGLAVHQRHLSEQGLAGTTITGSEDSMEITLFSEENLWDAVSRLLPPLDVVRARAQNAPVDSEPAVVISTGTTPASIPAEDANITLSVTTVSTGLPPRVFSAVWSVQGETLFSVTTNNVTSASGANDAASEIKLTKVPAGHIAHELMFAVAGAHEILLADEKGSAAGTAEEAAAR</sequence>
<comment type="caution">
    <text evidence="1">The sequence shown here is derived from an EMBL/GenBank/DDBJ whole genome shotgun (WGS) entry which is preliminary data.</text>
</comment>
<evidence type="ECO:0000313" key="1">
    <source>
        <dbReference type="EMBL" id="PYI39336.1"/>
    </source>
</evidence>
<dbReference type="EMBL" id="QJVC01000003">
    <property type="protein sequence ID" value="PYI39336.1"/>
    <property type="molecule type" value="Genomic_DNA"/>
</dbReference>